<evidence type="ECO:0000256" key="2">
    <source>
        <dbReference type="ARBA" id="ARBA00022448"/>
    </source>
</evidence>
<reference evidence="13" key="1">
    <citation type="submission" date="2017-09" db="EMBL/GenBank/DDBJ databases">
        <authorList>
            <person name="Zhang Y."/>
            <person name="Huang X."/>
            <person name="Liu J."/>
            <person name="Lu L."/>
            <person name="Peng K."/>
        </authorList>
    </citation>
    <scope>NUCLEOTIDE SEQUENCE [LARGE SCALE GENOMIC DNA]</scope>
    <source>
        <strain evidence="13">S-XJ-1</strain>
    </source>
</reference>
<dbReference type="InterPro" id="IPR003593">
    <property type="entry name" value="AAA+_ATPase"/>
</dbReference>
<comment type="similarity">
    <text evidence="9">Belongs to the binding-protein-dependent transport system permease family.</text>
</comment>
<dbReference type="InterPro" id="IPR003439">
    <property type="entry name" value="ABC_transporter-like_ATP-bd"/>
</dbReference>
<dbReference type="PROSITE" id="PS00211">
    <property type="entry name" value="ABC_TRANSPORTER_1"/>
    <property type="match status" value="1"/>
</dbReference>
<evidence type="ECO:0000256" key="8">
    <source>
        <dbReference type="ARBA" id="ARBA00023136"/>
    </source>
</evidence>
<evidence type="ECO:0000256" key="7">
    <source>
        <dbReference type="ARBA" id="ARBA00022989"/>
    </source>
</evidence>
<dbReference type="InterPro" id="IPR027417">
    <property type="entry name" value="P-loop_NTPase"/>
</dbReference>
<dbReference type="EMBL" id="NTGA01000016">
    <property type="protein sequence ID" value="PAY23263.1"/>
    <property type="molecule type" value="Genomic_DNA"/>
</dbReference>
<keyword evidence="6" id="KW-0067">ATP-binding</keyword>
<dbReference type="Gene3D" id="3.40.50.300">
    <property type="entry name" value="P-loop containing nucleotide triphosphate hydrolases"/>
    <property type="match status" value="1"/>
</dbReference>
<accession>A0A2A2WQE5</accession>
<dbReference type="InterPro" id="IPR000515">
    <property type="entry name" value="MetI-like"/>
</dbReference>
<dbReference type="GO" id="GO:0005886">
    <property type="term" value="C:plasma membrane"/>
    <property type="evidence" value="ECO:0007669"/>
    <property type="project" value="UniProtKB-SubCell"/>
</dbReference>
<name>A0A2A2WQE5_9ACTN</name>
<dbReference type="PANTHER" id="PTHR43386:SF23">
    <property type="entry name" value="ABC TRANSPORTER"/>
    <property type="match status" value="1"/>
</dbReference>
<dbReference type="PANTHER" id="PTHR43386">
    <property type="entry name" value="OLIGOPEPTIDE TRANSPORT SYSTEM PERMEASE PROTEIN APPC"/>
    <property type="match status" value="1"/>
</dbReference>
<dbReference type="PROSITE" id="PS50928">
    <property type="entry name" value="ABC_TM1"/>
    <property type="match status" value="1"/>
</dbReference>
<dbReference type="GO" id="GO:0016887">
    <property type="term" value="F:ATP hydrolysis activity"/>
    <property type="evidence" value="ECO:0007669"/>
    <property type="project" value="InterPro"/>
</dbReference>
<feature type="transmembrane region" description="Helical" evidence="9">
    <location>
        <begin position="249"/>
        <end position="270"/>
    </location>
</feature>
<comment type="caution">
    <text evidence="12">The sequence shown here is derived from an EMBL/GenBank/DDBJ whole genome shotgun (WGS) entry which is preliminary data.</text>
</comment>
<dbReference type="InterPro" id="IPR050366">
    <property type="entry name" value="BP-dependent_transpt_permease"/>
</dbReference>
<dbReference type="PROSITE" id="PS50893">
    <property type="entry name" value="ABC_TRANSPORTER_2"/>
    <property type="match status" value="1"/>
</dbReference>
<evidence type="ECO:0000313" key="13">
    <source>
        <dbReference type="Proteomes" id="UP000218810"/>
    </source>
</evidence>
<evidence type="ECO:0000256" key="3">
    <source>
        <dbReference type="ARBA" id="ARBA00022475"/>
    </source>
</evidence>
<keyword evidence="8 9" id="KW-0472">Membrane</keyword>
<keyword evidence="3" id="KW-1003">Cell membrane</keyword>
<dbReference type="RefSeq" id="WP_095718220.1">
    <property type="nucleotide sequence ID" value="NZ_NTGA01000016.1"/>
</dbReference>
<comment type="subcellular location">
    <subcellularLocation>
        <location evidence="1 9">Cell membrane</location>
        <topology evidence="1 9">Multi-pass membrane protein</topology>
    </subcellularLocation>
</comment>
<gene>
    <name evidence="12" type="ORF">CEY15_09455</name>
</gene>
<dbReference type="Pfam" id="PF00005">
    <property type="entry name" value="ABC_tran"/>
    <property type="match status" value="1"/>
</dbReference>
<feature type="transmembrane region" description="Helical" evidence="9">
    <location>
        <begin position="82"/>
        <end position="107"/>
    </location>
</feature>
<protein>
    <recommendedName>
        <fullName evidence="14">Peptide ABC transporter permease</fullName>
    </recommendedName>
</protein>
<feature type="domain" description="ABC transmembrane type-1" evidence="11">
    <location>
        <begin position="80"/>
        <end position="270"/>
    </location>
</feature>
<evidence type="ECO:0000256" key="9">
    <source>
        <dbReference type="RuleBase" id="RU363032"/>
    </source>
</evidence>
<feature type="domain" description="ABC transporter" evidence="10">
    <location>
        <begin position="298"/>
        <end position="529"/>
    </location>
</feature>
<evidence type="ECO:0000256" key="5">
    <source>
        <dbReference type="ARBA" id="ARBA00022741"/>
    </source>
</evidence>
<dbReference type="InterPro" id="IPR035906">
    <property type="entry name" value="MetI-like_sf"/>
</dbReference>
<dbReference type="OrthoDB" id="9812701at2"/>
<dbReference type="Gene3D" id="1.10.3720.10">
    <property type="entry name" value="MetI-like"/>
    <property type="match status" value="1"/>
</dbReference>
<dbReference type="InterPro" id="IPR017871">
    <property type="entry name" value="ABC_transporter-like_CS"/>
</dbReference>
<dbReference type="Pfam" id="PF00528">
    <property type="entry name" value="BPD_transp_1"/>
    <property type="match status" value="1"/>
</dbReference>
<evidence type="ECO:0000256" key="6">
    <source>
        <dbReference type="ARBA" id="ARBA00022840"/>
    </source>
</evidence>
<evidence type="ECO:0000313" key="12">
    <source>
        <dbReference type="EMBL" id="PAY23263.1"/>
    </source>
</evidence>
<evidence type="ECO:0008006" key="14">
    <source>
        <dbReference type="Google" id="ProtNLM"/>
    </source>
</evidence>
<dbReference type="SUPFAM" id="SSF52540">
    <property type="entry name" value="P-loop containing nucleoside triphosphate hydrolases"/>
    <property type="match status" value="1"/>
</dbReference>
<keyword evidence="13" id="KW-1185">Reference proteome</keyword>
<keyword evidence="2 9" id="KW-0813">Transport</keyword>
<evidence type="ECO:0000259" key="10">
    <source>
        <dbReference type="PROSITE" id="PS50893"/>
    </source>
</evidence>
<evidence type="ECO:0000256" key="4">
    <source>
        <dbReference type="ARBA" id="ARBA00022692"/>
    </source>
</evidence>
<dbReference type="AlphaFoldDB" id="A0A2A2WQE5"/>
<keyword evidence="7 9" id="KW-1133">Transmembrane helix</keyword>
<dbReference type="CDD" id="cd06261">
    <property type="entry name" value="TM_PBP2"/>
    <property type="match status" value="1"/>
</dbReference>
<proteinExistence type="inferred from homology"/>
<evidence type="ECO:0000256" key="1">
    <source>
        <dbReference type="ARBA" id="ARBA00004651"/>
    </source>
</evidence>
<feature type="transmembrane region" description="Helical" evidence="9">
    <location>
        <begin position="21"/>
        <end position="40"/>
    </location>
</feature>
<evidence type="ECO:0000259" key="11">
    <source>
        <dbReference type="PROSITE" id="PS50928"/>
    </source>
</evidence>
<dbReference type="SUPFAM" id="SSF161098">
    <property type="entry name" value="MetI-like"/>
    <property type="match status" value="1"/>
</dbReference>
<sequence>MREYVTPRRQAPRLLLPPRRAVAMLLLALVVAYAIGWPLLAPAGWAGTDYLRAGLAPGWPHLMGTDSLGHDTSVRVAQALQVSLAVAAGSALAAAGIGVVVGAAACAGGARVDALLMRLTDAVAAVPHLLATVVVVALFRGSITALVVALALTHWPPVARIVRAETQKVMASGYVAASRVAGFSPARLVRHHVLPAVAGQAGLAVVVMLPHAVWHESTLSFLGIGLPPEEASLGTLIALSREDLLLGRWWALAFPSAALIVVTGAMALLAPAGRRGPRGRSPLPRYRYDDDEVLTQALRVDGLTVQLPSPDGRPRSVLADVTLAVHAGGVLALVGESGAGKSTLADACCGLLPPGAQVRGRVVLPGTVGHVPQSAATAFTPTRHVRGQLAEALAVADRGPDARRSVADLCLEVGLDPALADRYPHQLSGGQLRRAAIAVALAITPAVLVADEPTAGLDAGPALAILRLLRRLAAERGIGVVVITHDLAALTVADTADEVAVLRAGRLCELGAASRVLVDPESPYTRELLAAALHSESTAAVDPAVDQATDPAANLGATVGSSSS</sequence>
<dbReference type="Proteomes" id="UP000218810">
    <property type="component" value="Unassembled WGS sequence"/>
</dbReference>
<dbReference type="SMART" id="SM00382">
    <property type="entry name" value="AAA"/>
    <property type="match status" value="1"/>
</dbReference>
<keyword evidence="5" id="KW-0547">Nucleotide-binding</keyword>
<dbReference type="GO" id="GO:0055085">
    <property type="term" value="P:transmembrane transport"/>
    <property type="evidence" value="ECO:0007669"/>
    <property type="project" value="InterPro"/>
</dbReference>
<keyword evidence="4 9" id="KW-0812">Transmembrane</keyword>
<organism evidence="12 13">
    <name type="scientific">Dietzia natronolimnaea</name>
    <dbReference type="NCBI Taxonomy" id="161920"/>
    <lineage>
        <taxon>Bacteria</taxon>
        <taxon>Bacillati</taxon>
        <taxon>Actinomycetota</taxon>
        <taxon>Actinomycetes</taxon>
        <taxon>Mycobacteriales</taxon>
        <taxon>Dietziaceae</taxon>
        <taxon>Dietzia</taxon>
    </lineage>
</organism>
<dbReference type="GO" id="GO:0005524">
    <property type="term" value="F:ATP binding"/>
    <property type="evidence" value="ECO:0007669"/>
    <property type="project" value="UniProtKB-KW"/>
</dbReference>